<dbReference type="Proteomes" id="UP000269044">
    <property type="component" value="Unassembled WGS sequence"/>
</dbReference>
<organism evidence="2 3">
    <name type="scientific">Pseudomonas syringae pv. delphinii</name>
    <dbReference type="NCBI Taxonomy" id="192088"/>
    <lineage>
        <taxon>Bacteria</taxon>
        <taxon>Pseudomonadati</taxon>
        <taxon>Pseudomonadota</taxon>
        <taxon>Gammaproteobacteria</taxon>
        <taxon>Pseudomonadales</taxon>
        <taxon>Pseudomonadaceae</taxon>
        <taxon>Pseudomonas</taxon>
    </lineage>
</organism>
<gene>
    <name evidence="2" type="ORF">ALQ08_200271</name>
</gene>
<feature type="region of interest" description="Disordered" evidence="1">
    <location>
        <begin position="1"/>
        <end position="46"/>
    </location>
</feature>
<accession>A0A3M4JWG9</accession>
<protein>
    <submittedName>
        <fullName evidence="2">Uncharacterized protein</fullName>
    </submittedName>
</protein>
<dbReference type="AlphaFoldDB" id="A0A3M4JWG9"/>
<evidence type="ECO:0000313" key="2">
    <source>
        <dbReference type="EMBL" id="RMQ20861.1"/>
    </source>
</evidence>
<dbReference type="EMBL" id="RBRA01000235">
    <property type="protein sequence ID" value="RMQ20861.1"/>
    <property type="molecule type" value="Genomic_DNA"/>
</dbReference>
<feature type="compositionally biased region" description="Polar residues" evidence="1">
    <location>
        <begin position="11"/>
        <end position="21"/>
    </location>
</feature>
<name>A0A3M4JWG9_9PSED</name>
<evidence type="ECO:0000313" key="3">
    <source>
        <dbReference type="Proteomes" id="UP000269044"/>
    </source>
</evidence>
<evidence type="ECO:0000256" key="1">
    <source>
        <dbReference type="SAM" id="MobiDB-lite"/>
    </source>
</evidence>
<proteinExistence type="predicted"/>
<sequence>MNLEDERNGPGISSGNVLSITSEDRAPRYLAHKPRRPLGCTDPEDAPTSILINSQGLTSPDFTQEHVKNPSSGLISGFNGRNQPGSSNYLISSLMPLKSGLSQQKTCAVDQAKNAKISRGLLLLRPGKLSRDDFKQLILHKGWRMADVACRWSIRPEHMSRIAADEDRDFKWDDLARALPTLSPNEQAAVKAARMVLAPPAKRQRKITQVQEAPIEVPVAVASSAADDKPFTWNHDDDEDDEEFAGVATDGYRWRRYLSRGAELVVDSEIDNFATFGSILVVVATREGVDSAGGVQEEYQCEAPSGSQRWFEPDEIDDWLVYNGKTRDLR</sequence>
<comment type="caution">
    <text evidence="2">The sequence shown here is derived from an EMBL/GenBank/DDBJ whole genome shotgun (WGS) entry which is preliminary data.</text>
</comment>
<reference evidence="2 3" key="1">
    <citation type="submission" date="2018-08" db="EMBL/GenBank/DDBJ databases">
        <title>Recombination of ecologically and evolutionarily significant loci maintains genetic cohesion in the Pseudomonas syringae species complex.</title>
        <authorList>
            <person name="Dillon M."/>
            <person name="Thakur S."/>
            <person name="Almeida R.N.D."/>
            <person name="Weir B.S."/>
            <person name="Guttman D.S."/>
        </authorList>
    </citation>
    <scope>NUCLEOTIDE SEQUENCE [LARGE SCALE GENOMIC DNA]</scope>
    <source>
        <strain evidence="2 3">ICMP 13052</strain>
    </source>
</reference>